<feature type="compositionally biased region" description="Basic residues" evidence="1">
    <location>
        <begin position="60"/>
        <end position="75"/>
    </location>
</feature>
<feature type="compositionally biased region" description="Polar residues" evidence="1">
    <location>
        <begin position="620"/>
        <end position="634"/>
    </location>
</feature>
<feature type="region of interest" description="Disordered" evidence="1">
    <location>
        <begin position="609"/>
        <end position="634"/>
    </location>
</feature>
<feature type="compositionally biased region" description="Low complexity" evidence="1">
    <location>
        <begin position="169"/>
        <end position="178"/>
    </location>
</feature>
<evidence type="ECO:0000256" key="1">
    <source>
        <dbReference type="SAM" id="MobiDB-lite"/>
    </source>
</evidence>
<proteinExistence type="predicted"/>
<organism evidence="2">
    <name type="scientific">Arion vulgaris</name>
    <dbReference type="NCBI Taxonomy" id="1028688"/>
    <lineage>
        <taxon>Eukaryota</taxon>
        <taxon>Metazoa</taxon>
        <taxon>Spiralia</taxon>
        <taxon>Lophotrochozoa</taxon>
        <taxon>Mollusca</taxon>
        <taxon>Gastropoda</taxon>
        <taxon>Heterobranchia</taxon>
        <taxon>Euthyneura</taxon>
        <taxon>Panpulmonata</taxon>
        <taxon>Eupulmonata</taxon>
        <taxon>Stylommatophora</taxon>
        <taxon>Helicina</taxon>
        <taxon>Arionoidea</taxon>
        <taxon>Arionidae</taxon>
        <taxon>Arion</taxon>
    </lineage>
</organism>
<feature type="compositionally biased region" description="Basic and acidic residues" evidence="1">
    <location>
        <begin position="155"/>
        <end position="164"/>
    </location>
</feature>
<reference evidence="2" key="1">
    <citation type="submission" date="2014-12" db="EMBL/GenBank/DDBJ databases">
        <title>Insight into the proteome of Arion vulgaris.</title>
        <authorList>
            <person name="Aradska J."/>
            <person name="Bulat T."/>
            <person name="Smidak R."/>
            <person name="Sarate P."/>
            <person name="Gangsoo J."/>
            <person name="Sialana F."/>
            <person name="Bilban M."/>
            <person name="Lubec G."/>
        </authorList>
    </citation>
    <scope>NUCLEOTIDE SEQUENCE</scope>
    <source>
        <tissue evidence="2">Skin</tissue>
    </source>
</reference>
<gene>
    <name evidence="2" type="primary">ORF145225</name>
</gene>
<evidence type="ECO:0000313" key="2">
    <source>
        <dbReference type="EMBL" id="CEK84916.1"/>
    </source>
</evidence>
<accession>A0A0B7AXY6</accession>
<feature type="region of interest" description="Disordered" evidence="1">
    <location>
        <begin position="53"/>
        <end position="75"/>
    </location>
</feature>
<dbReference type="EMBL" id="HACG01038051">
    <property type="protein sequence ID" value="CEK84916.1"/>
    <property type="molecule type" value="Transcribed_RNA"/>
</dbReference>
<sequence length="634" mass="70051">MTSSRTSFDLSGRNDRIAIVVQDETVSTINTNRASPIDTDFDLSVLQLPGTSDLNFDGSKHKRNLSQKGSISHRRRPTRLTVHASNDDLLFVDSTEPMRVKEEAVDANPHEGRQAMTQNADDKVPVGLISHKKHQDERTIPGFLEDLRKSQVFNKTDDKEERIKLPTGTNSTSSQFSSTSSLAASSSASIDSFHVGSKHALLEQSYAVQKASDTPTEYYRTTNDALWADTLRNTGITSRASHRSYLLEDEKTLFRLPSMISPSTKIDMQVPSCRDSTSLPELVMTSAQFPESTPDDPDARSPTKPTTYLLAQPTCTSIYKNSLSMPLSYKGTVPTFRSDEPIEFTKQRPLSIVISKSDPIPKIDRVISPAVVDEYVYTDSMVTPDSRLRSSNAGHEKKTWQALNINIPELSGLSYKETAKPVHCEPSFEIKKLNRSQTILTKSSYLKNKHSSASPNSTDVSSIAQSSLQSSKTRLVDAIYEKPPGTGGISLTSATPRRRSVTENAFASAGYYVTLEKSTSELKPNDGVIQDGTDVLESTSMKSMILETGPKQRDDSSDSYEDGSRPDGLYSSSLNIQLGRRQENMAGTDVGGYQVKPCPLPEMMFTLSIKSKDGTDSRKQQTNNTRMTRRSSYL</sequence>
<name>A0A0B7AXY6_9EUPU</name>
<feature type="region of interest" description="Disordered" evidence="1">
    <location>
        <begin position="546"/>
        <end position="571"/>
    </location>
</feature>
<protein>
    <submittedName>
        <fullName evidence="2">Uncharacterized protein</fullName>
    </submittedName>
</protein>
<feature type="compositionally biased region" description="Basic and acidic residues" evidence="1">
    <location>
        <begin position="610"/>
        <end position="619"/>
    </location>
</feature>
<feature type="region of interest" description="Disordered" evidence="1">
    <location>
        <begin position="155"/>
        <end position="178"/>
    </location>
</feature>
<dbReference type="AlphaFoldDB" id="A0A0B7AXY6"/>